<dbReference type="GO" id="GO:0003723">
    <property type="term" value="F:RNA binding"/>
    <property type="evidence" value="ECO:0007669"/>
    <property type="project" value="TreeGrafter"/>
</dbReference>
<gene>
    <name evidence="1" type="ORF">PHLCEN_2v10723</name>
</gene>
<dbReference type="Proteomes" id="UP000186601">
    <property type="component" value="Unassembled WGS sequence"/>
</dbReference>
<proteinExistence type="predicted"/>
<comment type="caution">
    <text evidence="1">The sequence shown here is derived from an EMBL/GenBank/DDBJ whole genome shotgun (WGS) entry which is preliminary data.</text>
</comment>
<dbReference type="AlphaFoldDB" id="A0A2R6NM31"/>
<dbReference type="EMBL" id="MLYV02001076">
    <property type="protein sequence ID" value="PSR73431.1"/>
    <property type="molecule type" value="Genomic_DNA"/>
</dbReference>
<dbReference type="GO" id="GO:0030490">
    <property type="term" value="P:maturation of SSU-rRNA"/>
    <property type="evidence" value="ECO:0007669"/>
    <property type="project" value="InterPro"/>
</dbReference>
<dbReference type="OrthoDB" id="2799711at2759"/>
<protein>
    <submittedName>
        <fullName evidence="1">Uncharacterized protein</fullName>
    </submittedName>
</protein>
<sequence>MILALKTVVDLSEADVVSLIQVFVSAHCENKPSSEGAMQVDESTSVAVPSLPSVLSLCLSYPTSAAALRLAIRQQLRDSKDLTCILQILSGWLDSWCEDDVQLLPERTKKDLHGALVPVLEDKRKDTVPPVNNVLAFLQTLLDSSYLTFLSYQPSHDLLQHVLSQLLPEVTFSDEVEQLRGPLMPFVKAHTKAVHESAHGVQKPDLKVDWKRRRKQAHEQASIAVGVYQIEELVL</sequence>
<evidence type="ECO:0000313" key="1">
    <source>
        <dbReference type="EMBL" id="PSR73431.1"/>
    </source>
</evidence>
<name>A0A2R6NM31_9APHY</name>
<reference evidence="1 2" key="1">
    <citation type="submission" date="2018-02" db="EMBL/GenBank/DDBJ databases">
        <title>Genome sequence of the basidiomycete white-rot fungus Phlebia centrifuga.</title>
        <authorList>
            <person name="Granchi Z."/>
            <person name="Peng M."/>
            <person name="de Vries R.P."/>
            <person name="Hilden K."/>
            <person name="Makela M.R."/>
            <person name="Grigoriev I."/>
            <person name="Riley R."/>
        </authorList>
    </citation>
    <scope>NUCLEOTIDE SEQUENCE [LARGE SCALE GENOMIC DNA]</scope>
    <source>
        <strain evidence="1 2">FBCC195</strain>
    </source>
</reference>
<dbReference type="GO" id="GO:0005730">
    <property type="term" value="C:nucleolus"/>
    <property type="evidence" value="ECO:0007669"/>
    <property type="project" value="TreeGrafter"/>
</dbReference>
<accession>A0A2R6NM31</accession>
<dbReference type="PANTHER" id="PTHR15633:SF2">
    <property type="entry name" value="NUCLEOLAR PROTEIN 11"/>
    <property type="match status" value="1"/>
</dbReference>
<evidence type="ECO:0000313" key="2">
    <source>
        <dbReference type="Proteomes" id="UP000186601"/>
    </source>
</evidence>
<dbReference type="STRING" id="98765.A0A2R6NM31"/>
<dbReference type="InterPro" id="IPR042859">
    <property type="entry name" value="NOL11"/>
</dbReference>
<keyword evidence="2" id="KW-1185">Reference proteome</keyword>
<dbReference type="PANTHER" id="PTHR15633">
    <property type="entry name" value="NUCLEOLAR PROTEIN 11"/>
    <property type="match status" value="1"/>
</dbReference>
<organism evidence="1 2">
    <name type="scientific">Hermanssonia centrifuga</name>
    <dbReference type="NCBI Taxonomy" id="98765"/>
    <lineage>
        <taxon>Eukaryota</taxon>
        <taxon>Fungi</taxon>
        <taxon>Dikarya</taxon>
        <taxon>Basidiomycota</taxon>
        <taxon>Agaricomycotina</taxon>
        <taxon>Agaricomycetes</taxon>
        <taxon>Polyporales</taxon>
        <taxon>Meruliaceae</taxon>
        <taxon>Hermanssonia</taxon>
    </lineage>
</organism>